<dbReference type="STRING" id="1798539.A2994_00945"/>
<comment type="caution">
    <text evidence="1">The sequence shown here is derived from an EMBL/GenBank/DDBJ whole genome shotgun (WGS) entry which is preliminary data.</text>
</comment>
<accession>A0A1F4PPJ5</accession>
<dbReference type="EMBL" id="METE01000002">
    <property type="protein sequence ID" value="OGB85574.1"/>
    <property type="molecule type" value="Genomic_DNA"/>
</dbReference>
<dbReference type="GO" id="GO:0003676">
    <property type="term" value="F:nucleic acid binding"/>
    <property type="evidence" value="ECO:0007669"/>
    <property type="project" value="InterPro"/>
</dbReference>
<proteinExistence type="predicted"/>
<dbReference type="SUPFAM" id="SSF53098">
    <property type="entry name" value="Ribonuclease H-like"/>
    <property type="match status" value="1"/>
</dbReference>
<name>A0A1F4PPJ5_UNCK3</name>
<dbReference type="Gene3D" id="3.30.420.10">
    <property type="entry name" value="Ribonuclease H-like superfamily/Ribonuclease H"/>
    <property type="match status" value="1"/>
</dbReference>
<evidence type="ECO:0000313" key="2">
    <source>
        <dbReference type="Proteomes" id="UP000179010"/>
    </source>
</evidence>
<dbReference type="InterPro" id="IPR012337">
    <property type="entry name" value="RNaseH-like_sf"/>
</dbReference>
<reference evidence="1 2" key="1">
    <citation type="journal article" date="2016" name="Nat. Commun.">
        <title>Thousands of microbial genomes shed light on interconnected biogeochemical processes in an aquifer system.</title>
        <authorList>
            <person name="Anantharaman K."/>
            <person name="Brown C.T."/>
            <person name="Hug L.A."/>
            <person name="Sharon I."/>
            <person name="Castelle C.J."/>
            <person name="Probst A.J."/>
            <person name="Thomas B.C."/>
            <person name="Singh A."/>
            <person name="Wilkins M.J."/>
            <person name="Karaoz U."/>
            <person name="Brodie E.L."/>
            <person name="Williams K.H."/>
            <person name="Hubbard S.S."/>
            <person name="Banfield J.F."/>
        </authorList>
    </citation>
    <scope>NUCLEOTIDE SEQUENCE [LARGE SCALE GENOMIC DNA]</scope>
</reference>
<dbReference type="InterPro" id="IPR036397">
    <property type="entry name" value="RNaseH_sf"/>
</dbReference>
<dbReference type="Proteomes" id="UP000179010">
    <property type="component" value="Unassembled WGS sequence"/>
</dbReference>
<evidence type="ECO:0000313" key="1">
    <source>
        <dbReference type="EMBL" id="OGB85574.1"/>
    </source>
</evidence>
<organism evidence="1 2">
    <name type="scientific">candidate division Kazan bacterium RIFCSPLOWO2_01_FULL_48_13</name>
    <dbReference type="NCBI Taxonomy" id="1798539"/>
    <lineage>
        <taxon>Bacteria</taxon>
        <taxon>Bacteria division Kazan-3B-28</taxon>
    </lineage>
</organism>
<sequence length="165" mass="19146">MIKPFSDNLIFMDAEFSTIDPSTGEIISIAFVKPTGEELYLEIEHDPNTLDDWVKENIIPRLSGNFISRADAKQQIEAFIGTDHPYIISYINHFDVVFYWRTFGLPEVLPTYNQWFPLDLATLIFFSGIDPRKYLHRKTKDQHNALTDAQLLKESYYHLLAETNG</sequence>
<gene>
    <name evidence="1" type="ORF">A2994_00945</name>
</gene>
<protein>
    <submittedName>
        <fullName evidence="1">Uncharacterized protein</fullName>
    </submittedName>
</protein>
<dbReference type="AlphaFoldDB" id="A0A1F4PPJ5"/>